<dbReference type="EMBL" id="PKKM01000002">
    <property type="protein sequence ID" value="PKY65288.1"/>
    <property type="molecule type" value="Genomic_DNA"/>
</dbReference>
<proteinExistence type="predicted"/>
<organism evidence="1 2">
    <name type="scientific">Schaalia odontolytica</name>
    <dbReference type="NCBI Taxonomy" id="1660"/>
    <lineage>
        <taxon>Bacteria</taxon>
        <taxon>Bacillati</taxon>
        <taxon>Actinomycetota</taxon>
        <taxon>Actinomycetes</taxon>
        <taxon>Actinomycetales</taxon>
        <taxon>Actinomycetaceae</taxon>
        <taxon>Schaalia</taxon>
    </lineage>
</organism>
<accession>A0A2I1I2E2</accession>
<name>A0A2I1I2E2_9ACTO</name>
<dbReference type="Proteomes" id="UP000234198">
    <property type="component" value="Unassembled WGS sequence"/>
</dbReference>
<comment type="caution">
    <text evidence="1">The sequence shown here is derived from an EMBL/GenBank/DDBJ whole genome shotgun (WGS) entry which is preliminary data.</text>
</comment>
<gene>
    <name evidence="1" type="ORF">CYJ22_02090</name>
</gene>
<sequence>MKMTTTPPASWTGNLFRRPPLGVYTVTGSPEDAVRRCLDLWVTLGVREQTHGMPEQFARRGWVGTEITVDASSTATKKPSLDLTDVMDAVSDAGKHLHMAYKKTAPEGLRAVTDTVGEVVGAVGEVAGFAGSAAREAAGGVVDTVVEATGTVGEVAYFAGSAAYEGATSAANKVGGFVSGLASKTWRKEHLPKPGKFRIVVAARALPDQEKEAAQLWCFLSDDSPKRSLGSDDQIDEAFQWLERKLTEQDVLLDVPHYVNQKDLPADSALTANCLAAMRQAASTEPLS</sequence>
<dbReference type="AlphaFoldDB" id="A0A2I1I2E2"/>
<evidence type="ECO:0000313" key="1">
    <source>
        <dbReference type="EMBL" id="PKY65288.1"/>
    </source>
</evidence>
<protein>
    <submittedName>
        <fullName evidence="1">Uncharacterized protein</fullName>
    </submittedName>
</protein>
<dbReference type="RefSeq" id="WP_101600712.1">
    <property type="nucleotide sequence ID" value="NZ_PKKM01000002.1"/>
</dbReference>
<evidence type="ECO:0000313" key="2">
    <source>
        <dbReference type="Proteomes" id="UP000234198"/>
    </source>
</evidence>
<reference evidence="1 2" key="1">
    <citation type="submission" date="2017-12" db="EMBL/GenBank/DDBJ databases">
        <title>Phylogenetic diversity of female urinary microbiome.</title>
        <authorList>
            <person name="Thomas-White K."/>
            <person name="Wolfe A.J."/>
        </authorList>
    </citation>
    <scope>NUCLEOTIDE SEQUENCE [LARGE SCALE GENOMIC DNA]</scope>
    <source>
        <strain evidence="1 2">UMB0018</strain>
    </source>
</reference>